<name>T1C305_9ZZZZ</name>
<dbReference type="AlphaFoldDB" id="T1C305"/>
<reference evidence="1" key="1">
    <citation type="submission" date="2013-08" db="EMBL/GenBank/DDBJ databases">
        <authorList>
            <person name="Mendez C."/>
            <person name="Richter M."/>
            <person name="Ferrer M."/>
            <person name="Sanchez J."/>
        </authorList>
    </citation>
    <scope>NUCLEOTIDE SEQUENCE</scope>
</reference>
<protein>
    <submittedName>
        <fullName evidence="1">Uncharacterized protein</fullName>
    </submittedName>
</protein>
<sequence>MNKNNAVRRWLVVMGLAVAAAAGAAHAEESGSVSRMWLAEVAPAQDQAFREGIKTYAQCLHQHGAGQTVWAWSAQTGDVGRYAFEVDVKTWAGLDFMDPADKDCDPVFNASVLPHTGKWTSWVAERMPKLSHMAADSRAVPAFVYVYSVRIKPGHGPALMQAMEKYASAARNSKWEGQWFVRQNSGGGRGMPDFSIIWPNASWAEIGKEPDPSLKAMMEKAYGKAQAAAIRKQFMDAIAEQWDGVWRASKELSYIPAG</sequence>
<organism evidence="1">
    <name type="scientific">mine drainage metagenome</name>
    <dbReference type="NCBI Taxonomy" id="410659"/>
    <lineage>
        <taxon>unclassified sequences</taxon>
        <taxon>metagenomes</taxon>
        <taxon>ecological metagenomes</taxon>
    </lineage>
</organism>
<dbReference type="EMBL" id="AUZZ01002441">
    <property type="protein sequence ID" value="EQD60495.1"/>
    <property type="molecule type" value="Genomic_DNA"/>
</dbReference>
<proteinExistence type="predicted"/>
<reference evidence="1" key="2">
    <citation type="journal article" date="2014" name="ISME J.">
        <title>Microbial stratification in low pH oxic and suboxic macroscopic growths along an acid mine drainage.</title>
        <authorList>
            <person name="Mendez-Garcia C."/>
            <person name="Mesa V."/>
            <person name="Sprenger R.R."/>
            <person name="Richter M."/>
            <person name="Diez M.S."/>
            <person name="Solano J."/>
            <person name="Bargiela R."/>
            <person name="Golyshina O.V."/>
            <person name="Manteca A."/>
            <person name="Ramos J.L."/>
            <person name="Gallego J.R."/>
            <person name="Llorente I."/>
            <person name="Martins Dos Santos V.A."/>
            <person name="Jensen O.N."/>
            <person name="Pelaez A.I."/>
            <person name="Sanchez J."/>
            <person name="Ferrer M."/>
        </authorList>
    </citation>
    <scope>NUCLEOTIDE SEQUENCE</scope>
</reference>
<gene>
    <name evidence="1" type="ORF">B2A_03663</name>
</gene>
<comment type="caution">
    <text evidence="1">The sequence shown here is derived from an EMBL/GenBank/DDBJ whole genome shotgun (WGS) entry which is preliminary data.</text>
</comment>
<accession>T1C305</accession>
<evidence type="ECO:0000313" key="1">
    <source>
        <dbReference type="EMBL" id="EQD60495.1"/>
    </source>
</evidence>